<organism evidence="1 2">
    <name type="scientific">Corynebacterium coyleae</name>
    <dbReference type="NCBI Taxonomy" id="53374"/>
    <lineage>
        <taxon>Bacteria</taxon>
        <taxon>Bacillati</taxon>
        <taxon>Actinomycetota</taxon>
        <taxon>Actinomycetes</taxon>
        <taxon>Mycobacteriales</taxon>
        <taxon>Corynebacteriaceae</taxon>
        <taxon>Corynebacterium</taxon>
    </lineage>
</organism>
<dbReference type="InterPro" id="IPR027417">
    <property type="entry name" value="P-loop_NTPase"/>
</dbReference>
<dbReference type="SUPFAM" id="SSF52540">
    <property type="entry name" value="P-loop containing nucleoside triphosphate hydrolases"/>
    <property type="match status" value="1"/>
</dbReference>
<evidence type="ECO:0008006" key="3">
    <source>
        <dbReference type="Google" id="ProtNLM"/>
    </source>
</evidence>
<reference evidence="1 2" key="1">
    <citation type="submission" date="2020-03" db="EMBL/GenBank/DDBJ databases">
        <title>Draft genome sequences of bacterial isolates from the female urobiome.</title>
        <authorList>
            <person name="Miller-Ensminger T."/>
            <person name="Wolfe A.J."/>
            <person name="Putonti C."/>
        </authorList>
    </citation>
    <scope>NUCLEOTIDE SEQUENCE [LARGE SCALE GENOMIC DNA]</scope>
    <source>
        <strain evidence="1 2">UMB8490</strain>
    </source>
</reference>
<dbReference type="InterPro" id="IPR022521">
    <property type="entry name" value="Rv3660c"/>
</dbReference>
<evidence type="ECO:0000313" key="2">
    <source>
        <dbReference type="Proteomes" id="UP000591626"/>
    </source>
</evidence>
<protein>
    <recommendedName>
        <fullName evidence="3">Helicase/secretion neighborhood CpaE-like protein</fullName>
    </recommendedName>
</protein>
<accession>A0AAP7CC08</accession>
<dbReference type="AlphaFoldDB" id="A0AAP7CC08"/>
<dbReference type="Gene3D" id="3.40.50.300">
    <property type="entry name" value="P-loop containing nucleotide triphosphate hydrolases"/>
    <property type="match status" value="1"/>
</dbReference>
<proteinExistence type="predicted"/>
<evidence type="ECO:0000313" key="1">
    <source>
        <dbReference type="EMBL" id="NJJ03619.1"/>
    </source>
</evidence>
<dbReference type="NCBIfam" id="TIGR03815">
    <property type="entry name" value="CpaE_hom_Actino"/>
    <property type="match status" value="1"/>
</dbReference>
<dbReference type="Proteomes" id="UP000591626">
    <property type="component" value="Unassembled WGS sequence"/>
</dbReference>
<sequence length="339" mass="34522">MTRTHPHTGPIVVAVADPATHSEAVHLAAATGRQVIDTADAAELARHAPKAFAVLIDDTRAPDLSPPHGANVFRVGGELVDSAERVFVLPAEAADLLRAIGALAVQPTAVAARGKVITVVGASGGSGASTLAAALCRVTSRGDSATLLDGHWLSGGLDLLLGIEHVPGARWGEIDFGEGTVARTDVRRALPATADDIAVLTFPRQRVADPFRLEAAALEHVAGAVGGAGVTVVDAPAALIPGRSDLVVVVVVPEVRSVAAATRIVAECAAAGLPCVVVVRDSAWAALTDEEIAHTTGATVLTHLPHVRGLTRTVEKSGLPARLPRGLATCANAVLEEVA</sequence>
<name>A0AAP7CC08_9CORY</name>
<dbReference type="RefSeq" id="WP_167616208.1">
    <property type="nucleotide sequence ID" value="NZ_JAAUVV010000006.1"/>
</dbReference>
<comment type="caution">
    <text evidence="1">The sequence shown here is derived from an EMBL/GenBank/DDBJ whole genome shotgun (WGS) entry which is preliminary data.</text>
</comment>
<gene>
    <name evidence="1" type="ORF">HC138_04475</name>
</gene>
<dbReference type="EMBL" id="JAAUVV010000006">
    <property type="protein sequence ID" value="NJJ03619.1"/>
    <property type="molecule type" value="Genomic_DNA"/>
</dbReference>